<dbReference type="SUPFAM" id="SSF81524">
    <property type="entry name" value="14 kDa protein of cytochrome bc1 complex (Ubiquinol-cytochrome c reductase)"/>
    <property type="match status" value="1"/>
</dbReference>
<name>A0A0D9ZEQ4_9ORYZ</name>
<accession>A0A0D9ZEQ4</accession>
<keyword evidence="4" id="KW-0679">Respiratory chain</keyword>
<dbReference type="GO" id="GO:0006122">
    <property type="term" value="P:mitochondrial electron transport, ubiquinol to cytochrome c"/>
    <property type="evidence" value="ECO:0007669"/>
    <property type="project" value="InterPro"/>
</dbReference>
<evidence type="ECO:0000256" key="3">
    <source>
        <dbReference type="ARBA" id="ARBA00022448"/>
    </source>
</evidence>
<keyword evidence="6" id="KW-0249">Electron transport</keyword>
<dbReference type="FunFam" id="1.10.1090.10:FF:000002">
    <property type="entry name" value="Cytochrome b-c1 complex subunit 7"/>
    <property type="match status" value="1"/>
</dbReference>
<reference evidence="11" key="2">
    <citation type="submission" date="2018-05" db="EMBL/GenBank/DDBJ databases">
        <title>OgluRS3 (Oryza glumaepatula Reference Sequence Version 3).</title>
        <authorList>
            <person name="Zhang J."/>
            <person name="Kudrna D."/>
            <person name="Lee S."/>
            <person name="Talag J."/>
            <person name="Welchert J."/>
            <person name="Wing R.A."/>
        </authorList>
    </citation>
    <scope>NUCLEOTIDE SEQUENCE [LARGE SCALE GENOMIC DNA]</scope>
</reference>
<organism evidence="11">
    <name type="scientific">Oryza glumipatula</name>
    <dbReference type="NCBI Taxonomy" id="40148"/>
    <lineage>
        <taxon>Eukaryota</taxon>
        <taxon>Viridiplantae</taxon>
        <taxon>Streptophyta</taxon>
        <taxon>Embryophyta</taxon>
        <taxon>Tracheophyta</taxon>
        <taxon>Spermatophyta</taxon>
        <taxon>Magnoliopsida</taxon>
        <taxon>Liliopsida</taxon>
        <taxon>Poales</taxon>
        <taxon>Poaceae</taxon>
        <taxon>BOP clade</taxon>
        <taxon>Oryzoideae</taxon>
        <taxon>Oryzeae</taxon>
        <taxon>Oryzinae</taxon>
        <taxon>Oryza</taxon>
    </lineage>
</organism>
<evidence type="ECO:0000256" key="10">
    <source>
        <dbReference type="SAM" id="MobiDB-lite"/>
    </source>
</evidence>
<evidence type="ECO:0000256" key="1">
    <source>
        <dbReference type="ARBA" id="ARBA00004443"/>
    </source>
</evidence>
<evidence type="ECO:0000313" key="11">
    <source>
        <dbReference type="EnsemblPlants" id="OGLUM03G37890.1"/>
    </source>
</evidence>
<dbReference type="eggNOG" id="KOG3440">
    <property type="taxonomic scope" value="Eukaryota"/>
</dbReference>
<reference evidence="11" key="1">
    <citation type="submission" date="2015-04" db="UniProtKB">
        <authorList>
            <consortium name="EnsemblPlants"/>
        </authorList>
    </citation>
    <scope>IDENTIFICATION</scope>
</reference>
<dbReference type="STRING" id="40148.A0A0D9ZEQ4"/>
<evidence type="ECO:0000256" key="6">
    <source>
        <dbReference type="ARBA" id="ARBA00022982"/>
    </source>
</evidence>
<evidence type="ECO:0000256" key="2">
    <source>
        <dbReference type="ARBA" id="ARBA00008554"/>
    </source>
</evidence>
<dbReference type="Pfam" id="PF02271">
    <property type="entry name" value="UCR_14kD"/>
    <property type="match status" value="1"/>
</dbReference>
<evidence type="ECO:0000256" key="5">
    <source>
        <dbReference type="ARBA" id="ARBA00022792"/>
    </source>
</evidence>
<feature type="region of interest" description="Disordered" evidence="10">
    <location>
        <begin position="78"/>
        <end position="109"/>
    </location>
</feature>
<dbReference type="EnsemblPlants" id="OGLUM03G37890.1">
    <property type="protein sequence ID" value="OGLUM03G37890.1"/>
    <property type="gene ID" value="OGLUM03G37890"/>
</dbReference>
<evidence type="ECO:0000256" key="8">
    <source>
        <dbReference type="ARBA" id="ARBA00023136"/>
    </source>
</evidence>
<dbReference type="InterPro" id="IPR036544">
    <property type="entry name" value="QCR7_sf"/>
</dbReference>
<dbReference type="Gene3D" id="1.10.1090.10">
    <property type="entry name" value="Cytochrome b-c1 complex subunit 7"/>
    <property type="match status" value="1"/>
</dbReference>
<proteinExistence type="inferred from homology"/>
<dbReference type="AlphaFoldDB" id="A0A0D9ZEQ4"/>
<dbReference type="GO" id="GO:0005743">
    <property type="term" value="C:mitochondrial inner membrane"/>
    <property type="evidence" value="ECO:0007669"/>
    <property type="project" value="UniProtKB-SubCell"/>
</dbReference>
<dbReference type="PANTHER" id="PTHR12022:SF0">
    <property type="entry name" value="CYTOCHROME B-C1 COMPLEX SUBUNIT 7"/>
    <property type="match status" value="1"/>
</dbReference>
<keyword evidence="5" id="KW-0999">Mitochondrion inner membrane</keyword>
<evidence type="ECO:0000313" key="12">
    <source>
        <dbReference type="Proteomes" id="UP000026961"/>
    </source>
</evidence>
<keyword evidence="8" id="KW-0472">Membrane</keyword>
<keyword evidence="12" id="KW-1185">Reference proteome</keyword>
<protein>
    <recommendedName>
        <fullName evidence="9">Complex III subunit VII</fullName>
    </recommendedName>
</protein>
<keyword evidence="3" id="KW-0813">Transport</keyword>
<evidence type="ECO:0000256" key="4">
    <source>
        <dbReference type="ARBA" id="ARBA00022660"/>
    </source>
</evidence>
<evidence type="ECO:0000256" key="7">
    <source>
        <dbReference type="ARBA" id="ARBA00023128"/>
    </source>
</evidence>
<sequence length="238" mass="27920">MHILWLIKAIDLKLMFIMSKKKKKRCRSNNKTLLVQSRKRKFNYMGPPPSSAHLAYYNSQIWPIFPNPPYDLGPRLVSSLFPPQKRGREGGRRRRREGREGEIAGSPPAAATMSSMLSAFSQWFVNPRRNPLARLHMQAISSRLRKYGLRYDDLYDPKHDLDIKEALERLPREVVDARHQRLKRAMDLSMKHQYLSENDQAQQTPFRGYLSDMMDLVKKERLEREELGALPLHQRTLP</sequence>
<dbReference type="Gramene" id="OGLUM03G37890.1">
    <property type="protein sequence ID" value="OGLUM03G37890.1"/>
    <property type="gene ID" value="OGLUM03G37890"/>
</dbReference>
<dbReference type="PANTHER" id="PTHR12022">
    <property type="entry name" value="UBIQUINOL-CYTOCHROME C REDUCTASE COMPLEX 14 KD PROTEIN"/>
    <property type="match status" value="1"/>
</dbReference>
<dbReference type="InterPro" id="IPR003197">
    <property type="entry name" value="QCR7"/>
</dbReference>
<dbReference type="HOGENOM" id="CLU_1404427_0_0_1"/>
<keyword evidence="7" id="KW-0496">Mitochondrion</keyword>
<dbReference type="GO" id="GO:0045275">
    <property type="term" value="C:respiratory chain complex III"/>
    <property type="evidence" value="ECO:0007669"/>
    <property type="project" value="InterPro"/>
</dbReference>
<dbReference type="Proteomes" id="UP000026961">
    <property type="component" value="Chromosome 3"/>
</dbReference>
<comment type="subcellular location">
    <subcellularLocation>
        <location evidence="1">Mitochondrion inner membrane</location>
        <topology evidence="1">Peripheral membrane protein</topology>
        <orientation evidence="1">Matrix side</orientation>
    </subcellularLocation>
</comment>
<evidence type="ECO:0000256" key="9">
    <source>
        <dbReference type="ARBA" id="ARBA00031021"/>
    </source>
</evidence>
<comment type="similarity">
    <text evidence="2">Belongs to the UQCRB/QCR7 family.</text>
</comment>